<dbReference type="AlphaFoldDB" id="A0AAD1FIY0"/>
<dbReference type="KEGG" id="pfuw:KF707C_p390"/>
<protein>
    <submittedName>
        <fullName evidence="1">Uncharacterized protein</fullName>
    </submittedName>
</protein>
<reference evidence="1 2" key="1">
    <citation type="journal article" date="2018" name="Int. J. Syst. Evol. Microbiol.">
        <title>Pseudomonas furukawaii sp. nov., a polychlorinated biphenyl-degrading bacterium isolated from biphenyl-contaminated soil in Japan.</title>
        <authorList>
            <person name="Kimura N."/>
            <person name="Watanabe T."/>
            <person name="Suenaga H."/>
            <person name="Fujihara H."/>
            <person name="Futagami T."/>
            <person name="Goto M."/>
            <person name="Hanada S."/>
            <person name="Hirose J."/>
        </authorList>
    </citation>
    <scope>NUCLEOTIDE SEQUENCE [LARGE SCALE GENOMIC DNA]</scope>
    <source>
        <strain evidence="2">DSM 10086 / NBRC 110670 / KF707</strain>
    </source>
</reference>
<gene>
    <name evidence="1" type="ORF">KF707C_p390</name>
</gene>
<keyword evidence="1" id="KW-0614">Plasmid</keyword>
<dbReference type="Proteomes" id="UP000218554">
    <property type="component" value="Plasmid pKF707"/>
</dbReference>
<proteinExistence type="predicted"/>
<evidence type="ECO:0000313" key="1">
    <source>
        <dbReference type="EMBL" id="BAU77428.1"/>
    </source>
</evidence>
<name>A0AAD1FIY0_METFU</name>
<geneLocation type="plasmid" evidence="1 2">
    <name>pKF707</name>
</geneLocation>
<dbReference type="EMBL" id="AP014863">
    <property type="protein sequence ID" value="BAU77428.1"/>
    <property type="molecule type" value="Genomic_DNA"/>
</dbReference>
<dbReference type="RefSeq" id="WP_036993406.1">
    <property type="nucleotide sequence ID" value="NZ_AJMR01000195.1"/>
</dbReference>
<sequence>MPSSLLASPRFALAEPGQLLQDARQGLLQRLQHRSRPPATTIPQLRHQKLLQGRLQRHAGMGGHSWISCSS</sequence>
<accession>A0AAD1FIY0</accession>
<evidence type="ECO:0000313" key="2">
    <source>
        <dbReference type="Proteomes" id="UP000218554"/>
    </source>
</evidence>
<organism evidence="1 2">
    <name type="scientific">Metapseudomonas furukawaii</name>
    <name type="common">Pseudomonas furukawaii</name>
    <dbReference type="NCBI Taxonomy" id="1149133"/>
    <lineage>
        <taxon>Bacteria</taxon>
        <taxon>Pseudomonadati</taxon>
        <taxon>Pseudomonadota</taxon>
        <taxon>Gammaproteobacteria</taxon>
        <taxon>Pseudomonadales</taxon>
        <taxon>Pseudomonadaceae</taxon>
        <taxon>Metapseudomonas</taxon>
    </lineage>
</organism>
<keyword evidence="2" id="KW-1185">Reference proteome</keyword>